<dbReference type="EMBL" id="HG996471">
    <property type="protein sequence ID" value="CAG1846366.1"/>
    <property type="molecule type" value="Genomic_DNA"/>
</dbReference>
<evidence type="ECO:0000313" key="2">
    <source>
        <dbReference type="EMBL" id="CAG1846366.1"/>
    </source>
</evidence>
<dbReference type="AlphaFoldDB" id="A0A8D7AEC5"/>
<feature type="compositionally biased region" description="Polar residues" evidence="1">
    <location>
        <begin position="122"/>
        <end position="137"/>
    </location>
</feature>
<reference evidence="2" key="1">
    <citation type="submission" date="2021-03" db="EMBL/GenBank/DDBJ databases">
        <authorList>
            <consortium name="Genoscope - CEA"/>
            <person name="William W."/>
        </authorList>
    </citation>
    <scope>NUCLEOTIDE SEQUENCE</scope>
    <source>
        <strain evidence="2">Doubled-haploid Pahang</strain>
    </source>
</reference>
<name>A0A8D7AEC5_MUSAM</name>
<organism evidence="2">
    <name type="scientific">Musa acuminata subsp. malaccensis</name>
    <name type="common">Wild banana</name>
    <name type="synonym">Musa malaccensis</name>
    <dbReference type="NCBI Taxonomy" id="214687"/>
    <lineage>
        <taxon>Eukaryota</taxon>
        <taxon>Viridiplantae</taxon>
        <taxon>Streptophyta</taxon>
        <taxon>Embryophyta</taxon>
        <taxon>Tracheophyta</taxon>
        <taxon>Spermatophyta</taxon>
        <taxon>Magnoliopsida</taxon>
        <taxon>Liliopsida</taxon>
        <taxon>Zingiberales</taxon>
        <taxon>Musaceae</taxon>
        <taxon>Musa</taxon>
    </lineage>
</organism>
<sequence>MDINAADVGKQDGDENKSLQTDKWRNQFPWPIIWIPGHHKSEDAVKDLVVRKFDQNVEEKSPSKLKTIPLKLLEDEHCGELLRNKERRTKIIPVRHIEEDMDEKHKIKEKDNSLRIPKKQENGVNKSSDSKQLSQIKTLKLPSIC</sequence>
<feature type="region of interest" description="Disordered" evidence="1">
    <location>
        <begin position="1"/>
        <end position="23"/>
    </location>
</feature>
<evidence type="ECO:0000256" key="1">
    <source>
        <dbReference type="SAM" id="MobiDB-lite"/>
    </source>
</evidence>
<proteinExistence type="predicted"/>
<feature type="compositionally biased region" description="Basic and acidic residues" evidence="1">
    <location>
        <begin position="102"/>
        <end position="121"/>
    </location>
</feature>
<protein>
    <submittedName>
        <fullName evidence="2">(wild Malaysian banana) hypothetical protein</fullName>
    </submittedName>
</protein>
<feature type="region of interest" description="Disordered" evidence="1">
    <location>
        <begin position="102"/>
        <end position="145"/>
    </location>
</feature>
<feature type="compositionally biased region" description="Basic and acidic residues" evidence="1">
    <location>
        <begin position="9"/>
        <end position="23"/>
    </location>
</feature>
<accession>A0A8D7AEC5</accession>
<gene>
    <name evidence="2" type="ORF">GSMUA_161620.1</name>
</gene>